<dbReference type="AlphaFoldDB" id="A0A1I6S723"/>
<evidence type="ECO:0000313" key="2">
    <source>
        <dbReference type="Proteomes" id="UP000199239"/>
    </source>
</evidence>
<gene>
    <name evidence="1" type="ORF">SAMN04488040_1760</name>
</gene>
<evidence type="ECO:0000313" key="1">
    <source>
        <dbReference type="EMBL" id="SFS72568.1"/>
    </source>
</evidence>
<dbReference type="EMBL" id="FPAJ01000002">
    <property type="protein sequence ID" value="SFS72568.1"/>
    <property type="molecule type" value="Genomic_DNA"/>
</dbReference>
<name>A0A1I6S723_9RHOB</name>
<proteinExistence type="predicted"/>
<accession>A0A1I6S723</accession>
<keyword evidence="2" id="KW-1185">Reference proteome</keyword>
<dbReference type="Proteomes" id="UP000199239">
    <property type="component" value="Unassembled WGS sequence"/>
</dbReference>
<protein>
    <submittedName>
        <fullName evidence="1">Uncharacterized protein</fullName>
    </submittedName>
</protein>
<reference evidence="2" key="1">
    <citation type="submission" date="2016-10" db="EMBL/GenBank/DDBJ databases">
        <authorList>
            <person name="Varghese N."/>
            <person name="Submissions S."/>
        </authorList>
    </citation>
    <scope>NUCLEOTIDE SEQUENCE [LARGE SCALE GENOMIC DNA]</scope>
    <source>
        <strain evidence="2">DSM 23422</strain>
    </source>
</reference>
<organism evidence="1 2">
    <name type="scientific">Sulfitobacter marinus</name>
    <dbReference type="NCBI Taxonomy" id="394264"/>
    <lineage>
        <taxon>Bacteria</taxon>
        <taxon>Pseudomonadati</taxon>
        <taxon>Pseudomonadota</taxon>
        <taxon>Alphaproteobacteria</taxon>
        <taxon>Rhodobacterales</taxon>
        <taxon>Roseobacteraceae</taxon>
        <taxon>Sulfitobacter</taxon>
    </lineage>
</organism>
<sequence length="49" mass="5701">MSLHFLSACILRKFCFDSATRDGKRNVTNRNEHLIEQLCFVPLTFPSRS</sequence>
<dbReference type="STRING" id="394264.SAMN04488040_1760"/>